<organism evidence="5 6">
    <name type="scientific">Cohaesibacter marisflavi</name>
    <dbReference type="NCBI Taxonomy" id="655353"/>
    <lineage>
        <taxon>Bacteria</taxon>
        <taxon>Pseudomonadati</taxon>
        <taxon>Pseudomonadota</taxon>
        <taxon>Alphaproteobacteria</taxon>
        <taxon>Hyphomicrobiales</taxon>
        <taxon>Cohaesibacteraceae</taxon>
    </lineage>
</organism>
<dbReference type="EMBL" id="FOVR01000001">
    <property type="protein sequence ID" value="SFN61903.1"/>
    <property type="molecule type" value="Genomic_DNA"/>
</dbReference>
<dbReference type="OrthoDB" id="9800445at2"/>
<dbReference type="GO" id="GO:0046872">
    <property type="term" value="F:metal ion binding"/>
    <property type="evidence" value="ECO:0007669"/>
    <property type="project" value="UniProtKB-KW"/>
</dbReference>
<dbReference type="GO" id="GO:0051536">
    <property type="term" value="F:iron-sulfur cluster binding"/>
    <property type="evidence" value="ECO:0007669"/>
    <property type="project" value="UniProtKB-KW"/>
</dbReference>
<dbReference type="InterPro" id="IPR017900">
    <property type="entry name" value="4Fe4S_Fe_S_CS"/>
</dbReference>
<dbReference type="Pfam" id="PF13237">
    <property type="entry name" value="Fer4_10"/>
    <property type="match status" value="1"/>
</dbReference>
<dbReference type="RefSeq" id="WP_090068472.1">
    <property type="nucleotide sequence ID" value="NZ_FOVR01000001.1"/>
</dbReference>
<dbReference type="PROSITE" id="PS51379">
    <property type="entry name" value="4FE4S_FER_2"/>
    <property type="match status" value="1"/>
</dbReference>
<dbReference type="SUPFAM" id="SSF54862">
    <property type="entry name" value="4Fe-4S ferredoxins"/>
    <property type="match status" value="1"/>
</dbReference>
<sequence length="91" mass="9494">MSYEITNLCVNCHACMDVCPSEAISVGLSQFVINPKACNHCEGDYAHAQCGSICPVEGAILDEFGEAVNPAGSLTGIPPERVAQLVAEGIL</sequence>
<evidence type="ECO:0000259" key="4">
    <source>
        <dbReference type="PROSITE" id="PS51379"/>
    </source>
</evidence>
<feature type="domain" description="4Fe-4S ferredoxin-type" evidence="4">
    <location>
        <begin position="1"/>
        <end position="29"/>
    </location>
</feature>
<gene>
    <name evidence="5" type="ORF">SAMN04488056_101494</name>
</gene>
<name>A0A1I5AHJ9_9HYPH</name>
<evidence type="ECO:0000256" key="2">
    <source>
        <dbReference type="ARBA" id="ARBA00023004"/>
    </source>
</evidence>
<evidence type="ECO:0000256" key="3">
    <source>
        <dbReference type="ARBA" id="ARBA00023014"/>
    </source>
</evidence>
<evidence type="ECO:0000256" key="1">
    <source>
        <dbReference type="ARBA" id="ARBA00022723"/>
    </source>
</evidence>
<keyword evidence="3" id="KW-0411">Iron-sulfur</keyword>
<dbReference type="InterPro" id="IPR017896">
    <property type="entry name" value="4Fe4S_Fe-S-bd"/>
</dbReference>
<accession>A0A1I5AHJ9</accession>
<dbReference type="STRING" id="655353.SAMN04488056_101494"/>
<proteinExistence type="predicted"/>
<evidence type="ECO:0000313" key="6">
    <source>
        <dbReference type="Proteomes" id="UP000199236"/>
    </source>
</evidence>
<dbReference type="AlphaFoldDB" id="A0A1I5AHJ9"/>
<reference evidence="5 6" key="1">
    <citation type="submission" date="2016-10" db="EMBL/GenBank/DDBJ databases">
        <authorList>
            <person name="de Groot N.N."/>
        </authorList>
    </citation>
    <scope>NUCLEOTIDE SEQUENCE [LARGE SCALE GENOMIC DNA]</scope>
    <source>
        <strain evidence="5 6">CGMCC 1.9157</strain>
    </source>
</reference>
<dbReference type="Proteomes" id="UP000199236">
    <property type="component" value="Unassembled WGS sequence"/>
</dbReference>
<dbReference type="PROSITE" id="PS00198">
    <property type="entry name" value="4FE4S_FER_1"/>
    <property type="match status" value="1"/>
</dbReference>
<keyword evidence="6" id="KW-1185">Reference proteome</keyword>
<protein>
    <submittedName>
        <fullName evidence="5">4Fe-4S dicluster domain-containing protein</fullName>
    </submittedName>
</protein>
<keyword evidence="1" id="KW-0479">Metal-binding</keyword>
<dbReference type="Gene3D" id="3.30.70.20">
    <property type="match status" value="1"/>
</dbReference>
<evidence type="ECO:0000313" key="5">
    <source>
        <dbReference type="EMBL" id="SFN61903.1"/>
    </source>
</evidence>
<keyword evidence="2" id="KW-0408">Iron</keyword>